<keyword evidence="3" id="KW-0285">Flavoprotein</keyword>
<gene>
    <name evidence="6" type="ORF">EV420DRAFT_1706059</name>
</gene>
<keyword evidence="7" id="KW-1185">Reference proteome</keyword>
<evidence type="ECO:0000313" key="6">
    <source>
        <dbReference type="EMBL" id="KAK0450396.1"/>
    </source>
</evidence>
<evidence type="ECO:0000256" key="2">
    <source>
        <dbReference type="ARBA" id="ARBA00010790"/>
    </source>
</evidence>
<dbReference type="SUPFAM" id="SSF54373">
    <property type="entry name" value="FAD-linked reductases, C-terminal domain"/>
    <property type="match status" value="1"/>
</dbReference>
<evidence type="ECO:0000313" key="7">
    <source>
        <dbReference type="Proteomes" id="UP001175211"/>
    </source>
</evidence>
<dbReference type="GO" id="GO:0016614">
    <property type="term" value="F:oxidoreductase activity, acting on CH-OH group of donors"/>
    <property type="evidence" value="ECO:0007669"/>
    <property type="project" value="InterPro"/>
</dbReference>
<dbReference type="AlphaFoldDB" id="A0AA39JWU5"/>
<comment type="cofactor">
    <cofactor evidence="1 3">
        <name>FAD</name>
        <dbReference type="ChEBI" id="CHEBI:57692"/>
    </cofactor>
</comment>
<feature type="binding site" evidence="3">
    <location>
        <position position="107"/>
    </location>
    <ligand>
        <name>FAD</name>
        <dbReference type="ChEBI" id="CHEBI:57692"/>
    </ligand>
</feature>
<dbReference type="InterPro" id="IPR036188">
    <property type="entry name" value="FAD/NAD-bd_sf"/>
</dbReference>
<evidence type="ECO:0000256" key="3">
    <source>
        <dbReference type="PIRSR" id="PIRSR000137-2"/>
    </source>
</evidence>
<dbReference type="PANTHER" id="PTHR11552:SF219">
    <property type="entry name" value="GLUCOSE-METHANOL-CHOLINE OXIDOREDUCTASE N-TERMINAL DOMAIN-CONTAINING PROTEIN"/>
    <property type="match status" value="1"/>
</dbReference>
<protein>
    <submittedName>
        <fullName evidence="6">Alcohol oxidase</fullName>
    </submittedName>
</protein>
<dbReference type="Proteomes" id="UP001175211">
    <property type="component" value="Unassembled WGS sequence"/>
</dbReference>
<sequence>MLGSIRICSGIELGDVSRSAAPTYDYIIVGGGTAGCCLASRLSEDPNVTVLLIERGGVADTWANTVPLISSNIFKKDGIAKPLDSEPQKHADDRVIALMRGQALGGTSRVNGMAYTRDVAADFNRWRDMGHPDWSYEKMLPFFVKSEAALSHPDSKFRGKKGPWVNQTFPHAKEAAKSFGIPFYPDCNDPSLPSISCAPIDITVNQNMRRCSTYSAFLPPPLARSRKDRLKICTDTVAERLVFSHNSEGRPRATGVEFGHRDGTGVSYFAKARKEVVVSCGALESAQLLLLSGIGPANHLKSYGIEVVLDNPGVGNNLKDHVDVPVMWNIPLGESIHVILEKPWRACAELFKYLLSRKGVFSDPFVHEAIFLPSRFLNLDATLPKNRPDLEIKPMPIYGMDPPRNATTVHVKEGVMNFMVCLLQPKSSGFVRLNSPDPYDKVKCDLGMLSDPEDIAILTKGVRLSLNLAEQIQAQGYPIKTYHRPSSDPDADIETYIRAYARSGYHYSSTCWMAPFDSTHLAHPMAPIVAIAEKCAWSIRSAQFKSK</sequence>
<comment type="caution">
    <text evidence="6">The sequence shown here is derived from an EMBL/GenBank/DDBJ whole genome shotgun (WGS) entry which is preliminary data.</text>
</comment>
<reference evidence="6" key="1">
    <citation type="submission" date="2023-06" db="EMBL/GenBank/DDBJ databases">
        <authorList>
            <consortium name="Lawrence Berkeley National Laboratory"/>
            <person name="Ahrendt S."/>
            <person name="Sahu N."/>
            <person name="Indic B."/>
            <person name="Wong-Bajracharya J."/>
            <person name="Merenyi Z."/>
            <person name="Ke H.-M."/>
            <person name="Monk M."/>
            <person name="Kocsube S."/>
            <person name="Drula E."/>
            <person name="Lipzen A."/>
            <person name="Balint B."/>
            <person name="Henrissat B."/>
            <person name="Andreopoulos B."/>
            <person name="Martin F.M."/>
            <person name="Harder C.B."/>
            <person name="Rigling D."/>
            <person name="Ford K.L."/>
            <person name="Foster G.D."/>
            <person name="Pangilinan J."/>
            <person name="Papanicolaou A."/>
            <person name="Barry K."/>
            <person name="LaButti K."/>
            <person name="Viragh M."/>
            <person name="Koriabine M."/>
            <person name="Yan M."/>
            <person name="Riley R."/>
            <person name="Champramary S."/>
            <person name="Plett K.L."/>
            <person name="Tsai I.J."/>
            <person name="Slot J."/>
            <person name="Sipos G."/>
            <person name="Plett J."/>
            <person name="Nagy L.G."/>
            <person name="Grigoriev I.V."/>
        </authorList>
    </citation>
    <scope>NUCLEOTIDE SEQUENCE</scope>
    <source>
        <strain evidence="6">CCBAS 213</strain>
    </source>
</reference>
<organism evidence="6 7">
    <name type="scientific">Armillaria tabescens</name>
    <name type="common">Ringless honey mushroom</name>
    <name type="synonym">Agaricus tabescens</name>
    <dbReference type="NCBI Taxonomy" id="1929756"/>
    <lineage>
        <taxon>Eukaryota</taxon>
        <taxon>Fungi</taxon>
        <taxon>Dikarya</taxon>
        <taxon>Basidiomycota</taxon>
        <taxon>Agaricomycotina</taxon>
        <taxon>Agaricomycetes</taxon>
        <taxon>Agaricomycetidae</taxon>
        <taxon>Agaricales</taxon>
        <taxon>Marasmiineae</taxon>
        <taxon>Physalacriaceae</taxon>
        <taxon>Desarmillaria</taxon>
    </lineage>
</organism>
<comment type="similarity">
    <text evidence="2">Belongs to the GMC oxidoreductase family.</text>
</comment>
<dbReference type="GeneID" id="85363096"/>
<dbReference type="InterPro" id="IPR007867">
    <property type="entry name" value="GMC_OxRtase_C"/>
</dbReference>
<dbReference type="InterPro" id="IPR012132">
    <property type="entry name" value="GMC_OxRdtase"/>
</dbReference>
<accession>A0AA39JWU5</accession>
<dbReference type="SUPFAM" id="SSF51905">
    <property type="entry name" value="FAD/NAD(P)-binding domain"/>
    <property type="match status" value="1"/>
</dbReference>
<feature type="domain" description="Glucose-methanol-choline oxidoreductase N-terminal" evidence="4">
    <location>
        <begin position="24"/>
        <end position="322"/>
    </location>
</feature>
<dbReference type="EMBL" id="JAUEPS010000036">
    <property type="protein sequence ID" value="KAK0450396.1"/>
    <property type="molecule type" value="Genomic_DNA"/>
</dbReference>
<name>A0AA39JWU5_ARMTA</name>
<evidence type="ECO:0000259" key="5">
    <source>
        <dbReference type="Pfam" id="PF05199"/>
    </source>
</evidence>
<proteinExistence type="inferred from homology"/>
<evidence type="ECO:0000259" key="4">
    <source>
        <dbReference type="Pfam" id="PF00732"/>
    </source>
</evidence>
<feature type="domain" description="Glucose-methanol-choline oxidoreductase C-terminal" evidence="5">
    <location>
        <begin position="425"/>
        <end position="515"/>
    </location>
</feature>
<dbReference type="GO" id="GO:0050660">
    <property type="term" value="F:flavin adenine dinucleotide binding"/>
    <property type="evidence" value="ECO:0007669"/>
    <property type="project" value="InterPro"/>
</dbReference>
<dbReference type="InterPro" id="IPR000172">
    <property type="entry name" value="GMC_OxRdtase_N"/>
</dbReference>
<dbReference type="Gene3D" id="3.50.50.60">
    <property type="entry name" value="FAD/NAD(P)-binding domain"/>
    <property type="match status" value="1"/>
</dbReference>
<dbReference type="PIRSF" id="PIRSF000137">
    <property type="entry name" value="Alcohol_oxidase"/>
    <property type="match status" value="1"/>
</dbReference>
<dbReference type="RefSeq" id="XP_060327267.1">
    <property type="nucleotide sequence ID" value="XM_060479548.1"/>
</dbReference>
<evidence type="ECO:0000256" key="1">
    <source>
        <dbReference type="ARBA" id="ARBA00001974"/>
    </source>
</evidence>
<dbReference type="PANTHER" id="PTHR11552">
    <property type="entry name" value="GLUCOSE-METHANOL-CHOLINE GMC OXIDOREDUCTASE"/>
    <property type="match status" value="1"/>
</dbReference>
<dbReference type="Gene3D" id="3.30.560.10">
    <property type="entry name" value="Glucose Oxidase, domain 3"/>
    <property type="match status" value="1"/>
</dbReference>
<keyword evidence="3" id="KW-0274">FAD</keyword>
<dbReference type="Pfam" id="PF00732">
    <property type="entry name" value="GMC_oxred_N"/>
    <property type="match status" value="1"/>
</dbReference>
<dbReference type="Pfam" id="PF05199">
    <property type="entry name" value="GMC_oxred_C"/>
    <property type="match status" value="1"/>
</dbReference>